<organism evidence="6 7">
    <name type="scientific">Vulcanisaeta souniana JCM 11219</name>
    <dbReference type="NCBI Taxonomy" id="1293586"/>
    <lineage>
        <taxon>Archaea</taxon>
        <taxon>Thermoproteota</taxon>
        <taxon>Thermoprotei</taxon>
        <taxon>Thermoproteales</taxon>
        <taxon>Thermoproteaceae</taxon>
        <taxon>Vulcanisaeta</taxon>
    </lineage>
</organism>
<dbReference type="SUPFAM" id="SSF53850">
    <property type="entry name" value="Periplasmic binding protein-like II"/>
    <property type="match status" value="1"/>
</dbReference>
<keyword evidence="2" id="KW-0813">Transport</keyword>
<evidence type="ECO:0000256" key="5">
    <source>
        <dbReference type="SAM" id="Phobius"/>
    </source>
</evidence>
<dbReference type="CDD" id="cd13522">
    <property type="entry name" value="PBP2_ABC_oligosaccharides"/>
    <property type="match status" value="1"/>
</dbReference>
<feature type="compositionally biased region" description="Low complexity" evidence="4">
    <location>
        <begin position="75"/>
        <end position="84"/>
    </location>
</feature>
<dbReference type="Pfam" id="PF13416">
    <property type="entry name" value="SBP_bac_8"/>
    <property type="match status" value="1"/>
</dbReference>
<dbReference type="InterPro" id="IPR006059">
    <property type="entry name" value="SBP"/>
</dbReference>
<evidence type="ECO:0000313" key="6">
    <source>
        <dbReference type="EMBL" id="BDR91226.1"/>
    </source>
</evidence>
<dbReference type="Proteomes" id="UP001060771">
    <property type="component" value="Chromosome"/>
</dbReference>
<feature type="compositionally biased region" description="Pro residues" evidence="4">
    <location>
        <begin position="51"/>
        <end position="60"/>
    </location>
</feature>
<reference evidence="7" key="1">
    <citation type="submission" date="2022-09" db="EMBL/GenBank/DDBJ databases">
        <title>Complete genome sequence of Vulcanisaeta souniana.</title>
        <authorList>
            <person name="Kato S."/>
            <person name="Itoh T."/>
            <person name="Ohkuma M."/>
        </authorList>
    </citation>
    <scope>NUCLEOTIDE SEQUENCE [LARGE SCALE GENOMIC DNA]</scope>
    <source>
        <strain evidence="7">JCM 11219</strain>
    </source>
</reference>
<keyword evidence="5" id="KW-0472">Membrane</keyword>
<comment type="similarity">
    <text evidence="1">Belongs to the bacterial solute-binding protein 1 family.</text>
</comment>
<dbReference type="PANTHER" id="PTHR30061:SF50">
    <property type="entry name" value="MALTOSE_MALTODEXTRIN-BINDING PERIPLASMIC PROTEIN"/>
    <property type="match status" value="1"/>
</dbReference>
<feature type="transmembrane region" description="Helical" evidence="5">
    <location>
        <begin position="20"/>
        <end position="46"/>
    </location>
</feature>
<sequence length="512" mass="55341">MIILLNLFIIPKIRMSRLGLSTGAIIGIIVAVIVIIVAVVAVVYLYKPSKPSTPAPPPTPQNSSSTTPPPPPPQNTTSTQTTAPGFTIPVSDFTPQNAYNSSFAQTFCSTVGSVTITVWDTYSVSEDEAFNASLASFEQLYPCIHVEVTYGVGIATSNFISAAKAGQAPIVYRDSSDDAGKLFAAGLLLNLSEYLPPSVFDQYLPTAAQNFYLSTPSAHGYYGLPDNINYIVMFYNKQYMSSPPNTTDQLINMCLQVNSTYHVWCIAYGVGSEWGYRFAAWFAGFGGQIFGPNDMPQLNSSAMVNALEFWYNLTYGLHINAPDMSPSLEGQLFTSNETAIIFDGPWDLGTYFKALGCNLGAAPLPVVSQTGLHASPFIGSTGWVIASPQASGATPQQLEAALVFILYMTGPQADLNLWNYAHDIPANLQAYNQAVSQLETGQLSPSCLNGIMEGIFAQAQYGQKFPNIPAMAYYWNAFHQYATAYFANQTTAQAAAQGMEQYMLQQIAQSGG</sequence>
<evidence type="ECO:0000256" key="3">
    <source>
        <dbReference type="ARBA" id="ARBA00022729"/>
    </source>
</evidence>
<proteinExistence type="inferred from homology"/>
<evidence type="ECO:0000256" key="1">
    <source>
        <dbReference type="ARBA" id="ARBA00008520"/>
    </source>
</evidence>
<keyword evidence="3" id="KW-0732">Signal</keyword>
<keyword evidence="5" id="KW-0812">Transmembrane</keyword>
<dbReference type="EMBL" id="AP026830">
    <property type="protein sequence ID" value="BDR91226.1"/>
    <property type="molecule type" value="Genomic_DNA"/>
</dbReference>
<evidence type="ECO:0000313" key="7">
    <source>
        <dbReference type="Proteomes" id="UP001060771"/>
    </source>
</evidence>
<name>A0ABM8BJU6_9CREN</name>
<keyword evidence="7" id="KW-1185">Reference proteome</keyword>
<dbReference type="PANTHER" id="PTHR30061">
    <property type="entry name" value="MALTOSE-BINDING PERIPLASMIC PROTEIN"/>
    <property type="match status" value="1"/>
</dbReference>
<evidence type="ECO:0000256" key="2">
    <source>
        <dbReference type="ARBA" id="ARBA00022448"/>
    </source>
</evidence>
<keyword evidence="5" id="KW-1133">Transmembrane helix</keyword>
<protein>
    <submittedName>
        <fullName evidence="6">Sugar ABC transporter substrate-binding protein</fullName>
    </submittedName>
</protein>
<evidence type="ECO:0000256" key="4">
    <source>
        <dbReference type="SAM" id="MobiDB-lite"/>
    </source>
</evidence>
<feature type="region of interest" description="Disordered" evidence="4">
    <location>
        <begin position="50"/>
        <end position="86"/>
    </location>
</feature>
<accession>A0ABM8BJU6</accession>
<gene>
    <name evidence="6" type="ORF">Vsou_03190</name>
</gene>
<dbReference type="Gene3D" id="3.40.190.10">
    <property type="entry name" value="Periplasmic binding protein-like II"/>
    <property type="match status" value="1"/>
</dbReference>